<keyword evidence="3" id="KW-1185">Reference proteome</keyword>
<reference evidence="2" key="1">
    <citation type="submission" date="2020-11" db="EMBL/GenBank/DDBJ databases">
        <authorList>
            <person name="Tran Van P."/>
        </authorList>
    </citation>
    <scope>NUCLEOTIDE SEQUENCE</scope>
</reference>
<gene>
    <name evidence="2" type="ORF">ONB1V03_LOCUS18943</name>
</gene>
<dbReference type="EMBL" id="OC942344">
    <property type="protein sequence ID" value="CAD7662383.1"/>
    <property type="molecule type" value="Genomic_DNA"/>
</dbReference>
<evidence type="ECO:0000313" key="3">
    <source>
        <dbReference type="Proteomes" id="UP000728032"/>
    </source>
</evidence>
<feature type="non-terminal residue" evidence="2">
    <location>
        <position position="72"/>
    </location>
</feature>
<accession>A0A7R9QZ63</accession>
<dbReference type="AlphaFoldDB" id="A0A7R9QZ63"/>
<name>A0A7R9QZ63_9ACAR</name>
<sequence length="72" mass="7707">MATDFVREHRCTSYGGVRGSGIKRKVSICEGVVVMGPPPKRVMGPISPMQKVPSMGDLLEDSSSMGESIHTT</sequence>
<protein>
    <submittedName>
        <fullName evidence="2">Uncharacterized protein</fullName>
    </submittedName>
</protein>
<dbReference type="EMBL" id="CAJPVJ010027519">
    <property type="protein sequence ID" value="CAG2179519.1"/>
    <property type="molecule type" value="Genomic_DNA"/>
</dbReference>
<feature type="compositionally biased region" description="Polar residues" evidence="1">
    <location>
        <begin position="61"/>
        <end position="72"/>
    </location>
</feature>
<proteinExistence type="predicted"/>
<evidence type="ECO:0000313" key="2">
    <source>
        <dbReference type="EMBL" id="CAD7662383.1"/>
    </source>
</evidence>
<feature type="region of interest" description="Disordered" evidence="1">
    <location>
        <begin position="37"/>
        <end position="72"/>
    </location>
</feature>
<organism evidence="2">
    <name type="scientific">Oppiella nova</name>
    <dbReference type="NCBI Taxonomy" id="334625"/>
    <lineage>
        <taxon>Eukaryota</taxon>
        <taxon>Metazoa</taxon>
        <taxon>Ecdysozoa</taxon>
        <taxon>Arthropoda</taxon>
        <taxon>Chelicerata</taxon>
        <taxon>Arachnida</taxon>
        <taxon>Acari</taxon>
        <taxon>Acariformes</taxon>
        <taxon>Sarcoptiformes</taxon>
        <taxon>Oribatida</taxon>
        <taxon>Brachypylina</taxon>
        <taxon>Oppioidea</taxon>
        <taxon>Oppiidae</taxon>
        <taxon>Oppiella</taxon>
    </lineage>
</organism>
<dbReference type="Proteomes" id="UP000728032">
    <property type="component" value="Unassembled WGS sequence"/>
</dbReference>
<evidence type="ECO:0000256" key="1">
    <source>
        <dbReference type="SAM" id="MobiDB-lite"/>
    </source>
</evidence>